<dbReference type="InterPro" id="IPR011006">
    <property type="entry name" value="CheY-like_superfamily"/>
</dbReference>
<protein>
    <recommendedName>
        <fullName evidence="3">Response regulatory domain-containing protein</fullName>
    </recommendedName>
</protein>
<accession>A0ABS5XYJ4</accession>
<name>A0ABS5XYJ4_9CYAN</name>
<gene>
    <name evidence="1" type="ORF">IXB28_00680</name>
</gene>
<evidence type="ECO:0000313" key="1">
    <source>
        <dbReference type="EMBL" id="MBT9310707.1"/>
    </source>
</evidence>
<dbReference type="Gene3D" id="3.40.50.2300">
    <property type="match status" value="1"/>
</dbReference>
<evidence type="ECO:0008006" key="3">
    <source>
        <dbReference type="Google" id="ProtNLM"/>
    </source>
</evidence>
<evidence type="ECO:0000313" key="2">
    <source>
        <dbReference type="Proteomes" id="UP001196661"/>
    </source>
</evidence>
<keyword evidence="2" id="KW-1185">Reference proteome</keyword>
<reference evidence="1 2" key="1">
    <citation type="journal article" date="2021" name="Mar. Drugs">
        <title>Genome Reduction and Secondary Metabolism of the Marine Sponge-Associated Cyanobacterium Leptothoe.</title>
        <authorList>
            <person name="Konstantinou D."/>
            <person name="Popin R.V."/>
            <person name="Fewer D.P."/>
            <person name="Sivonen K."/>
            <person name="Gkelis S."/>
        </authorList>
    </citation>
    <scope>NUCLEOTIDE SEQUENCE [LARGE SCALE GENOMIC DNA]</scope>
    <source>
        <strain evidence="1 2">TAU-MAC 1615</strain>
    </source>
</reference>
<dbReference type="SUPFAM" id="SSF52172">
    <property type="entry name" value="CheY-like"/>
    <property type="match status" value="1"/>
</dbReference>
<dbReference type="Proteomes" id="UP001196661">
    <property type="component" value="Unassembled WGS sequence"/>
</dbReference>
<dbReference type="EMBL" id="JADOER010000002">
    <property type="protein sequence ID" value="MBT9310707.1"/>
    <property type="molecule type" value="Genomic_DNA"/>
</dbReference>
<dbReference type="RefSeq" id="WP_215616620.1">
    <property type="nucleotide sequence ID" value="NZ_JADOER010000002.1"/>
</dbReference>
<proteinExistence type="predicted"/>
<sequence>MNSSSGYILLLDSQCEEDLMVQSLSIQLESNVFVAHSADQAVARIEESIPYLVILSGAHKNWSPALVDRLRETVRPSGSTTIVALTQSHEPSWSPQEEHPGIDGFLVEPLTQDVLHLVVESAAAKTTL</sequence>
<organism evidence="1 2">
    <name type="scientific">Leptothoe kymatousa TAU-MAC 1615</name>
    <dbReference type="NCBI Taxonomy" id="2364775"/>
    <lineage>
        <taxon>Bacteria</taxon>
        <taxon>Bacillati</taxon>
        <taxon>Cyanobacteriota</taxon>
        <taxon>Cyanophyceae</taxon>
        <taxon>Nodosilineales</taxon>
        <taxon>Cymatolegaceae</taxon>
        <taxon>Leptothoe</taxon>
        <taxon>Leptothoe kymatousa</taxon>
    </lineage>
</organism>
<comment type="caution">
    <text evidence="1">The sequence shown here is derived from an EMBL/GenBank/DDBJ whole genome shotgun (WGS) entry which is preliminary data.</text>
</comment>